<dbReference type="PANTHER" id="PTHR35848:SF9">
    <property type="entry name" value="SLL1358 PROTEIN"/>
    <property type="match status" value="1"/>
</dbReference>
<dbReference type="Proteomes" id="UP000268857">
    <property type="component" value="Unassembled WGS sequence"/>
</dbReference>
<proteinExistence type="predicted"/>
<dbReference type="Gene3D" id="2.60.120.10">
    <property type="entry name" value="Jelly Rolls"/>
    <property type="match status" value="1"/>
</dbReference>
<dbReference type="SUPFAM" id="SSF51182">
    <property type="entry name" value="RmlC-like cupins"/>
    <property type="match status" value="1"/>
</dbReference>
<evidence type="ECO:0000256" key="1">
    <source>
        <dbReference type="ARBA" id="ARBA00022723"/>
    </source>
</evidence>
<dbReference type="InterPro" id="IPR013096">
    <property type="entry name" value="Cupin_2"/>
</dbReference>
<organism evidence="3 4">
    <name type="scientific">Chlorogloeopsis fritschii PCC 6912</name>
    <dbReference type="NCBI Taxonomy" id="211165"/>
    <lineage>
        <taxon>Bacteria</taxon>
        <taxon>Bacillati</taxon>
        <taxon>Cyanobacteriota</taxon>
        <taxon>Cyanophyceae</taxon>
        <taxon>Nostocales</taxon>
        <taxon>Chlorogloeopsidaceae</taxon>
        <taxon>Chlorogloeopsis</taxon>
    </lineage>
</organism>
<dbReference type="GO" id="GO:0046872">
    <property type="term" value="F:metal ion binding"/>
    <property type="evidence" value="ECO:0007669"/>
    <property type="project" value="UniProtKB-KW"/>
</dbReference>
<dbReference type="STRING" id="211165.GCA_000317285_03876"/>
<dbReference type="OrthoDB" id="9806121at2"/>
<dbReference type="PANTHER" id="PTHR35848">
    <property type="entry name" value="OXALATE-BINDING PROTEIN"/>
    <property type="match status" value="1"/>
</dbReference>
<dbReference type="InterPro" id="IPR011051">
    <property type="entry name" value="RmlC_Cupin_sf"/>
</dbReference>
<comment type="caution">
    <text evidence="3">The sequence shown here is derived from an EMBL/GenBank/DDBJ whole genome shotgun (WGS) entry which is preliminary data.</text>
</comment>
<keyword evidence="4" id="KW-1185">Reference proteome</keyword>
<dbReference type="AlphaFoldDB" id="A0A433NN52"/>
<dbReference type="EMBL" id="RSCJ01000004">
    <property type="protein sequence ID" value="RUR84633.1"/>
    <property type="molecule type" value="Genomic_DNA"/>
</dbReference>
<protein>
    <recommendedName>
        <fullName evidence="2">Cupin type-2 domain-containing protein</fullName>
    </recommendedName>
</protein>
<evidence type="ECO:0000313" key="3">
    <source>
        <dbReference type="EMBL" id="RUR84633.1"/>
    </source>
</evidence>
<feature type="domain" description="Cupin type-2" evidence="2">
    <location>
        <begin position="1"/>
        <end position="65"/>
    </location>
</feature>
<dbReference type="InterPro" id="IPR014710">
    <property type="entry name" value="RmlC-like_jellyroll"/>
</dbReference>
<reference evidence="3 4" key="1">
    <citation type="journal article" date="2019" name="Genome Biol. Evol.">
        <title>Day and night: Metabolic profiles and evolutionary relationships of six axenic non-marine cyanobacteria.</title>
        <authorList>
            <person name="Will S.E."/>
            <person name="Henke P."/>
            <person name="Boedeker C."/>
            <person name="Huang S."/>
            <person name="Brinkmann H."/>
            <person name="Rohde M."/>
            <person name="Jarek M."/>
            <person name="Friedl T."/>
            <person name="Seufert S."/>
            <person name="Schumacher M."/>
            <person name="Overmann J."/>
            <person name="Neumann-Schaal M."/>
            <person name="Petersen J."/>
        </authorList>
    </citation>
    <scope>NUCLEOTIDE SEQUENCE [LARGE SCALE GENOMIC DNA]</scope>
    <source>
        <strain evidence="3 4">PCC 6912</strain>
    </source>
</reference>
<gene>
    <name evidence="3" type="ORF">PCC6912_15280</name>
</gene>
<dbReference type="Pfam" id="PF07883">
    <property type="entry name" value="Cupin_2"/>
    <property type="match status" value="1"/>
</dbReference>
<accession>A0A433NN52</accession>
<evidence type="ECO:0000313" key="4">
    <source>
        <dbReference type="Proteomes" id="UP000268857"/>
    </source>
</evidence>
<name>A0A433NN52_CHLFR</name>
<dbReference type="InterPro" id="IPR051610">
    <property type="entry name" value="GPI/OXD"/>
</dbReference>
<sequence length="66" mass="7503">MPPGTSEIRHYHQRSRQFFFVLSGEATIEIAGKRQVLRQHEGVEVSPGIPHQIFNKSGQDLEFLVA</sequence>
<keyword evidence="1" id="KW-0479">Metal-binding</keyword>
<evidence type="ECO:0000259" key="2">
    <source>
        <dbReference type="Pfam" id="PF07883"/>
    </source>
</evidence>